<comment type="caution">
    <text evidence="8">The sequence shown here is derived from an EMBL/GenBank/DDBJ whole genome shotgun (WGS) entry which is preliminary data.</text>
</comment>
<dbReference type="EMBL" id="JACEFO010001626">
    <property type="protein sequence ID" value="KAF8728638.1"/>
    <property type="molecule type" value="Genomic_DNA"/>
</dbReference>
<dbReference type="Pfam" id="PF06596">
    <property type="entry name" value="PsbX"/>
    <property type="match status" value="1"/>
</dbReference>
<evidence type="ECO:0000256" key="7">
    <source>
        <dbReference type="SAM" id="Phobius"/>
    </source>
</evidence>
<keyword evidence="9" id="KW-1185">Reference proteome</keyword>
<keyword evidence="5" id="KW-0604">Photosystem II</keyword>
<organism evidence="8 9">
    <name type="scientific">Digitaria exilis</name>
    <dbReference type="NCBI Taxonomy" id="1010633"/>
    <lineage>
        <taxon>Eukaryota</taxon>
        <taxon>Viridiplantae</taxon>
        <taxon>Streptophyta</taxon>
        <taxon>Embryophyta</taxon>
        <taxon>Tracheophyta</taxon>
        <taxon>Spermatophyta</taxon>
        <taxon>Magnoliopsida</taxon>
        <taxon>Liliopsida</taxon>
        <taxon>Poales</taxon>
        <taxon>Poaceae</taxon>
        <taxon>PACMAD clade</taxon>
        <taxon>Panicoideae</taxon>
        <taxon>Panicodae</taxon>
        <taxon>Paniceae</taxon>
        <taxon>Anthephorinae</taxon>
        <taxon>Digitaria</taxon>
    </lineage>
</organism>
<keyword evidence="1" id="KW-0602">Photosynthesis</keyword>
<dbReference type="PANTHER" id="PTHR34455:SF6">
    <property type="entry name" value="OS03G0343900 PROTEIN"/>
    <property type="match status" value="1"/>
</dbReference>
<dbReference type="GO" id="GO:0009523">
    <property type="term" value="C:photosystem II"/>
    <property type="evidence" value="ECO:0007669"/>
    <property type="project" value="UniProtKB-KW"/>
</dbReference>
<proteinExistence type="predicted"/>
<dbReference type="InterPro" id="IPR009518">
    <property type="entry name" value="PSII_PsbX"/>
</dbReference>
<feature type="transmembrane region" description="Helical" evidence="7">
    <location>
        <begin position="204"/>
        <end position="225"/>
    </location>
</feature>
<gene>
    <name evidence="8" type="ORF">HU200_017906</name>
</gene>
<evidence type="ECO:0000313" key="8">
    <source>
        <dbReference type="EMBL" id="KAF8728638.1"/>
    </source>
</evidence>
<keyword evidence="3 7" id="KW-1133">Transmembrane helix</keyword>
<evidence type="ECO:0000256" key="1">
    <source>
        <dbReference type="ARBA" id="ARBA00022531"/>
    </source>
</evidence>
<evidence type="ECO:0000256" key="2">
    <source>
        <dbReference type="ARBA" id="ARBA00022692"/>
    </source>
</evidence>
<evidence type="ECO:0000256" key="3">
    <source>
        <dbReference type="ARBA" id="ARBA00022989"/>
    </source>
</evidence>
<evidence type="ECO:0000256" key="5">
    <source>
        <dbReference type="ARBA" id="ARBA00023276"/>
    </source>
</evidence>
<dbReference type="PANTHER" id="PTHR34455">
    <property type="entry name" value="OS07G0673550 PROTEIN"/>
    <property type="match status" value="1"/>
</dbReference>
<feature type="compositionally biased region" description="Polar residues" evidence="6">
    <location>
        <begin position="93"/>
        <end position="102"/>
    </location>
</feature>
<dbReference type="OrthoDB" id="539365at2759"/>
<accession>A0A835F4Z2</accession>
<reference evidence="8" key="1">
    <citation type="submission" date="2020-07" db="EMBL/GenBank/DDBJ databases">
        <title>Genome sequence and genetic diversity analysis of an under-domesticated orphan crop, white fonio (Digitaria exilis).</title>
        <authorList>
            <person name="Bennetzen J.L."/>
            <person name="Chen S."/>
            <person name="Ma X."/>
            <person name="Wang X."/>
            <person name="Yssel A.E.J."/>
            <person name="Chaluvadi S.R."/>
            <person name="Johnson M."/>
            <person name="Gangashetty P."/>
            <person name="Hamidou F."/>
            <person name="Sanogo M.D."/>
            <person name="Zwaenepoel A."/>
            <person name="Wallace J."/>
            <person name="Van De Peer Y."/>
            <person name="Van Deynze A."/>
        </authorList>
    </citation>
    <scope>NUCLEOTIDE SEQUENCE</scope>
    <source>
        <tissue evidence="8">Leaves</tissue>
    </source>
</reference>
<dbReference type="Gene3D" id="1.20.5.510">
    <property type="entry name" value="Single helix bin"/>
    <property type="match status" value="1"/>
</dbReference>
<name>A0A835F4Z2_9POAL</name>
<dbReference type="GO" id="GO:0015979">
    <property type="term" value="P:photosynthesis"/>
    <property type="evidence" value="ECO:0007669"/>
    <property type="project" value="UniProtKB-KW"/>
</dbReference>
<sequence length="234" mass="24223">MFRLLPVAGLCSTSKAQRFSLLGGSPAQYPDDHTRQVTVKDKTLSCMATWRAEARPRQPNALTWHSLQLLLPTSPTLSTYPSRLFPASRSCHHTQAPTPTQSRDAREQRALSSGSMAATAVAASLSVARGLGKPLCAGGSSSASSLRVSPRRAASAVVVRASAQNGQQQPGKEWAAAAAVAAALVLPEVAEAASPGISPSLKNFLLSIVSGGVVLFAIVGAVGAVSNFDPVKRG</sequence>
<dbReference type="Proteomes" id="UP000636709">
    <property type="component" value="Unassembled WGS sequence"/>
</dbReference>
<evidence type="ECO:0008006" key="10">
    <source>
        <dbReference type="Google" id="ProtNLM"/>
    </source>
</evidence>
<feature type="region of interest" description="Disordered" evidence="6">
    <location>
        <begin position="89"/>
        <end position="108"/>
    </location>
</feature>
<dbReference type="AlphaFoldDB" id="A0A835F4Z2"/>
<evidence type="ECO:0000256" key="6">
    <source>
        <dbReference type="SAM" id="MobiDB-lite"/>
    </source>
</evidence>
<protein>
    <recommendedName>
        <fullName evidence="10">Ultraviolet-B-repressible protein</fullName>
    </recommendedName>
</protein>
<keyword evidence="4 7" id="KW-0472">Membrane</keyword>
<keyword evidence="2 7" id="KW-0812">Transmembrane</keyword>
<evidence type="ECO:0000256" key="4">
    <source>
        <dbReference type="ARBA" id="ARBA00023136"/>
    </source>
</evidence>
<evidence type="ECO:0000313" key="9">
    <source>
        <dbReference type="Proteomes" id="UP000636709"/>
    </source>
</evidence>